<keyword evidence="8" id="KW-0694">RNA-binding</keyword>
<dbReference type="InterPro" id="IPR018517">
    <property type="entry name" value="tRNA_hU_synthase_CS"/>
</dbReference>
<comment type="similarity">
    <text evidence="12">Belongs to the dus family.</text>
</comment>
<dbReference type="NCBIfam" id="TIGR00737">
    <property type="entry name" value="nifR3_yhdG"/>
    <property type="match status" value="1"/>
</dbReference>
<dbReference type="eggNOG" id="COG0042">
    <property type="taxonomic scope" value="Bacteria"/>
</dbReference>
<feature type="binding site" evidence="14">
    <location>
        <position position="169"/>
    </location>
    <ligand>
        <name>FMN</name>
        <dbReference type="ChEBI" id="CHEBI:58210"/>
    </ligand>
</feature>
<evidence type="ECO:0000256" key="3">
    <source>
        <dbReference type="ARBA" id="ARBA00022555"/>
    </source>
</evidence>
<comment type="catalytic activity">
    <reaction evidence="10">
        <text>a 5,6-dihydrouridine in tRNA + NADP(+) = a uridine in tRNA + NADPH + H(+)</text>
        <dbReference type="Rhea" id="RHEA:23624"/>
        <dbReference type="Rhea" id="RHEA-COMP:13339"/>
        <dbReference type="Rhea" id="RHEA-COMP:13887"/>
        <dbReference type="ChEBI" id="CHEBI:15378"/>
        <dbReference type="ChEBI" id="CHEBI:57783"/>
        <dbReference type="ChEBI" id="CHEBI:58349"/>
        <dbReference type="ChEBI" id="CHEBI:65315"/>
        <dbReference type="ChEBI" id="CHEBI:74443"/>
    </reaction>
</comment>
<comment type="cofactor">
    <cofactor evidence="1 12 14">
        <name>FMN</name>
        <dbReference type="ChEBI" id="CHEBI:58210"/>
    </cofactor>
</comment>
<evidence type="ECO:0000256" key="2">
    <source>
        <dbReference type="ARBA" id="ARBA00002790"/>
    </source>
</evidence>
<dbReference type="OrthoDB" id="9764501at2"/>
<organism evidence="16 17">
    <name type="scientific">Desulfosudis oleivorans (strain DSM 6200 / JCM 39069 / Hxd3)</name>
    <name type="common">Desulfococcus oleovorans</name>
    <dbReference type="NCBI Taxonomy" id="96561"/>
    <lineage>
        <taxon>Bacteria</taxon>
        <taxon>Pseudomonadati</taxon>
        <taxon>Thermodesulfobacteriota</taxon>
        <taxon>Desulfobacteria</taxon>
        <taxon>Desulfobacterales</taxon>
        <taxon>Desulfosudaceae</taxon>
        <taxon>Desulfosudis</taxon>
    </lineage>
</organism>
<dbReference type="InterPro" id="IPR004652">
    <property type="entry name" value="DusB-like"/>
</dbReference>
<accession>A8ZYE4</accession>
<feature type="binding site" evidence="14">
    <location>
        <position position="139"/>
    </location>
    <ligand>
        <name>FMN</name>
        <dbReference type="ChEBI" id="CHEBI:58210"/>
    </ligand>
</feature>
<dbReference type="PANTHER" id="PTHR45846">
    <property type="entry name" value="TRNA-DIHYDROURIDINE(47) SYNTHASE [NAD(P)(+)]-LIKE"/>
    <property type="match status" value="1"/>
</dbReference>
<evidence type="ECO:0000256" key="12">
    <source>
        <dbReference type="PIRNR" id="PIRNR006621"/>
    </source>
</evidence>
<dbReference type="STRING" id="96561.Dole_2866"/>
<dbReference type="Gene3D" id="1.10.1200.80">
    <property type="entry name" value="Putative flavin oxidoreducatase, domain 2"/>
    <property type="match status" value="1"/>
</dbReference>
<feature type="active site" description="Proton donor" evidence="13">
    <location>
        <position position="100"/>
    </location>
</feature>
<dbReference type="PROSITE" id="PS01136">
    <property type="entry name" value="UPF0034"/>
    <property type="match status" value="1"/>
</dbReference>
<evidence type="ECO:0000256" key="6">
    <source>
        <dbReference type="ARBA" id="ARBA00022694"/>
    </source>
</evidence>
<dbReference type="AlphaFoldDB" id="A8ZYE4"/>
<dbReference type="PANTHER" id="PTHR45846:SF1">
    <property type="entry name" value="TRNA-DIHYDROURIDINE(47) SYNTHASE [NAD(P)(+)]-LIKE"/>
    <property type="match status" value="1"/>
</dbReference>
<feature type="binding site" evidence="14">
    <location>
        <begin position="224"/>
        <end position="225"/>
    </location>
    <ligand>
        <name>FMN</name>
        <dbReference type="ChEBI" id="CHEBI:58210"/>
    </ligand>
</feature>
<keyword evidence="7" id="KW-0521">NADP</keyword>
<evidence type="ECO:0000256" key="8">
    <source>
        <dbReference type="ARBA" id="ARBA00022884"/>
    </source>
</evidence>
<evidence type="ECO:0000313" key="16">
    <source>
        <dbReference type="EMBL" id="ABW68669.1"/>
    </source>
</evidence>
<dbReference type="SUPFAM" id="SSF51395">
    <property type="entry name" value="FMN-linked oxidoreductases"/>
    <property type="match status" value="1"/>
</dbReference>
<keyword evidence="9 12" id="KW-0560">Oxidoreductase</keyword>
<reference evidence="16 17" key="1">
    <citation type="submission" date="2007-10" db="EMBL/GenBank/DDBJ databases">
        <title>Complete sequence of Desulfococcus oleovorans Hxd3.</title>
        <authorList>
            <consortium name="US DOE Joint Genome Institute"/>
            <person name="Copeland A."/>
            <person name="Lucas S."/>
            <person name="Lapidus A."/>
            <person name="Barry K."/>
            <person name="Glavina del Rio T."/>
            <person name="Dalin E."/>
            <person name="Tice H."/>
            <person name="Pitluck S."/>
            <person name="Kiss H."/>
            <person name="Brettin T."/>
            <person name="Bruce D."/>
            <person name="Detter J.C."/>
            <person name="Han C."/>
            <person name="Schmutz J."/>
            <person name="Larimer F."/>
            <person name="Land M."/>
            <person name="Hauser L."/>
            <person name="Kyrpides N."/>
            <person name="Kim E."/>
            <person name="Wawrik B."/>
            <person name="Richardson P."/>
        </authorList>
    </citation>
    <scope>NUCLEOTIDE SEQUENCE [LARGE SCALE GENOMIC DNA]</scope>
    <source>
        <strain evidence="17">DSM 6200 / JCM 39069 / Hxd3</strain>
    </source>
</reference>
<evidence type="ECO:0000256" key="13">
    <source>
        <dbReference type="PIRSR" id="PIRSR006621-1"/>
    </source>
</evidence>
<dbReference type="GO" id="GO:0050660">
    <property type="term" value="F:flavin adenine dinucleotide binding"/>
    <property type="evidence" value="ECO:0007669"/>
    <property type="project" value="InterPro"/>
</dbReference>
<comment type="catalytic activity">
    <reaction evidence="11">
        <text>a 5,6-dihydrouridine in tRNA + NAD(+) = a uridine in tRNA + NADH + H(+)</text>
        <dbReference type="Rhea" id="RHEA:54452"/>
        <dbReference type="Rhea" id="RHEA-COMP:13339"/>
        <dbReference type="Rhea" id="RHEA-COMP:13887"/>
        <dbReference type="ChEBI" id="CHEBI:15378"/>
        <dbReference type="ChEBI" id="CHEBI:57540"/>
        <dbReference type="ChEBI" id="CHEBI:57945"/>
        <dbReference type="ChEBI" id="CHEBI:65315"/>
        <dbReference type="ChEBI" id="CHEBI:74443"/>
    </reaction>
</comment>
<dbReference type="Pfam" id="PF01207">
    <property type="entry name" value="Dus"/>
    <property type="match status" value="1"/>
</dbReference>
<dbReference type="HOGENOM" id="CLU_013299_0_3_7"/>
<evidence type="ECO:0000259" key="15">
    <source>
        <dbReference type="Pfam" id="PF01207"/>
    </source>
</evidence>
<sequence>MRIGPVFLAGRTILAPLAGITDAPFRRLAKAAGCALVYSEMVSSHGLFYQSEKTGAMLRTTPEEAPFAVQIFGGKPAVMGRAAAMVQASGAHMIDINFGCSVKKILKSGAGAALMKDLPLAAEVIQAVRDAVSIPLTIKMRSGWNPDGSDAFHLAEIAEARGVNAVALHPRTATQGFGGTADWSLIAALKQRTGLPVIGNGDIVLPEDARRMLDQTGCDAVMVGRAAIGAPWIFKQINACLAGKPVVEPSLEHRFEVMSEYINAMVAHYGEDLACRVMRSRLGWFTRAMPHGTLFRESIRRIETKDQVLAAVSDYRERLAAGGFLP</sequence>
<evidence type="ECO:0000313" key="17">
    <source>
        <dbReference type="Proteomes" id="UP000008561"/>
    </source>
</evidence>
<evidence type="ECO:0000256" key="10">
    <source>
        <dbReference type="ARBA" id="ARBA00048205"/>
    </source>
</evidence>
<dbReference type="EC" id="1.3.1.-" evidence="12"/>
<evidence type="ECO:0000256" key="5">
    <source>
        <dbReference type="ARBA" id="ARBA00022643"/>
    </source>
</evidence>
<evidence type="ECO:0000256" key="4">
    <source>
        <dbReference type="ARBA" id="ARBA00022630"/>
    </source>
</evidence>
<dbReference type="InterPro" id="IPR001269">
    <property type="entry name" value="DUS_fam"/>
</dbReference>
<keyword evidence="6 12" id="KW-0819">tRNA processing</keyword>
<dbReference type="CDD" id="cd02801">
    <property type="entry name" value="DUS_like_FMN"/>
    <property type="match status" value="1"/>
</dbReference>
<evidence type="ECO:0000256" key="1">
    <source>
        <dbReference type="ARBA" id="ARBA00001917"/>
    </source>
</evidence>
<protein>
    <recommendedName>
        <fullName evidence="12">tRNA-dihydrouridine synthase</fullName>
        <ecNumber evidence="12">1.3.1.-</ecNumber>
    </recommendedName>
</protein>
<keyword evidence="3" id="KW-0820">tRNA-binding</keyword>
<dbReference type="PIRSF" id="PIRSF006621">
    <property type="entry name" value="Dus"/>
    <property type="match status" value="1"/>
</dbReference>
<keyword evidence="5 12" id="KW-0288">FMN</keyword>
<dbReference type="Proteomes" id="UP000008561">
    <property type="component" value="Chromosome"/>
</dbReference>
<keyword evidence="14" id="KW-0547">Nucleotide-binding</keyword>
<dbReference type="RefSeq" id="WP_012176280.1">
    <property type="nucleotide sequence ID" value="NC_009943.1"/>
</dbReference>
<dbReference type="Gene3D" id="3.20.20.70">
    <property type="entry name" value="Aldolase class I"/>
    <property type="match status" value="1"/>
</dbReference>
<feature type="binding site" evidence="14">
    <location>
        <position position="70"/>
    </location>
    <ligand>
        <name>FMN</name>
        <dbReference type="ChEBI" id="CHEBI:58210"/>
    </ligand>
</feature>
<keyword evidence="4 12" id="KW-0285">Flavoprotein</keyword>
<dbReference type="GO" id="GO:0000049">
    <property type="term" value="F:tRNA binding"/>
    <property type="evidence" value="ECO:0007669"/>
    <property type="project" value="UniProtKB-KW"/>
</dbReference>
<name>A8ZYE4_DESOH</name>
<dbReference type="InterPro" id="IPR024036">
    <property type="entry name" value="tRNA-dHydroUridine_Synthase_C"/>
</dbReference>
<dbReference type="KEGG" id="dol:Dole_2866"/>
<dbReference type="EMBL" id="CP000859">
    <property type="protein sequence ID" value="ABW68669.1"/>
    <property type="molecule type" value="Genomic_DNA"/>
</dbReference>
<evidence type="ECO:0000256" key="11">
    <source>
        <dbReference type="ARBA" id="ARBA00048802"/>
    </source>
</evidence>
<evidence type="ECO:0000256" key="7">
    <source>
        <dbReference type="ARBA" id="ARBA00022857"/>
    </source>
</evidence>
<dbReference type="GO" id="GO:0017150">
    <property type="term" value="F:tRNA dihydrouridine synthase activity"/>
    <property type="evidence" value="ECO:0007669"/>
    <property type="project" value="InterPro"/>
</dbReference>
<evidence type="ECO:0000256" key="14">
    <source>
        <dbReference type="PIRSR" id="PIRSR006621-2"/>
    </source>
</evidence>
<evidence type="ECO:0000256" key="9">
    <source>
        <dbReference type="ARBA" id="ARBA00023002"/>
    </source>
</evidence>
<keyword evidence="17" id="KW-1185">Reference proteome</keyword>
<dbReference type="InterPro" id="IPR035587">
    <property type="entry name" value="DUS-like_FMN-bd"/>
</dbReference>
<feature type="domain" description="DUS-like FMN-binding" evidence="15">
    <location>
        <begin position="13"/>
        <end position="313"/>
    </location>
</feature>
<comment type="function">
    <text evidence="2 12">Catalyzes the synthesis of 5,6-dihydrouridine (D), a modified base found in the D-loop of most tRNAs, via the reduction of the C5-C6 double bond in target uridines.</text>
</comment>
<gene>
    <name evidence="16" type="ordered locus">Dole_2866</name>
</gene>
<proteinExistence type="inferred from homology"/>
<dbReference type="InterPro" id="IPR013785">
    <property type="entry name" value="Aldolase_TIM"/>
</dbReference>